<dbReference type="InterPro" id="IPR017850">
    <property type="entry name" value="Alkaline_phosphatase_core_sf"/>
</dbReference>
<dbReference type="PANTHER" id="PTHR45953:SF1">
    <property type="entry name" value="IDURONATE 2-SULFATASE"/>
    <property type="match status" value="1"/>
</dbReference>
<name>A0A1E3ADB2_9FIRM</name>
<dbReference type="EC" id="3.1.6.1" evidence="5"/>
<gene>
    <name evidence="5" type="ORF">BEI61_02620</name>
</gene>
<dbReference type="PATRIC" id="fig|1432052.4.peg.2922"/>
<sequence length="488" mass="56018">MKKLNILWICTDQQRADTLGCMGNEWVCTPNLDRLAAEGVVFENAYSQSPVCAPSRGSFLTGRYPRTCGPRQNGQDIDAGERLFPKMLADRGYYCGLAGKLHLSACHPDTGRLEEPRIDDGYHVFRWSHHPQPHHGTNWPSNAYNQFLLQNGRDYITPDREDCPYVQTGVEEKWHQTAWCADEAIAFMETARTYGKDWMFSLNCFDPHHPFDPPADYLERYLDKLEQLPLPNYEEGELAEKPVFQQKDHEGAYDTKGYYMYDNMNDHDHRLIKAAYWAMVDLIDKQVGRLLDYLDKSGQREDTLILFHSDHGENLGDHGMYLKGPYFYENNVHVPLIISWPARIPGGRRSRALVELTDLAPTLCEAAGLPAFEGFQGKSFWKLLTGETDLHTHRSSVYSEYYNSNINHRDPPAFATMVCDGRYKLVRVHGDMGKTAGGELYDLQERPLERKNHYQDPGMAEVKMSLLETMCDRMAQTCDPLPVRKACW</sequence>
<keyword evidence="3 5" id="KW-0378">Hydrolase</keyword>
<protein>
    <submittedName>
        <fullName evidence="5">Arylsulfatase</fullName>
        <ecNumber evidence="5">3.1.6.1</ecNumber>
    </submittedName>
</protein>
<dbReference type="Gene3D" id="3.40.720.10">
    <property type="entry name" value="Alkaline Phosphatase, subunit A"/>
    <property type="match status" value="1"/>
</dbReference>
<dbReference type="GO" id="GO:0004065">
    <property type="term" value="F:arylsulfatase activity"/>
    <property type="evidence" value="ECO:0007669"/>
    <property type="project" value="UniProtKB-EC"/>
</dbReference>
<dbReference type="GO" id="GO:0046872">
    <property type="term" value="F:metal ion binding"/>
    <property type="evidence" value="ECO:0007669"/>
    <property type="project" value="UniProtKB-KW"/>
</dbReference>
<dbReference type="PANTHER" id="PTHR45953">
    <property type="entry name" value="IDURONATE 2-SULFATASE"/>
    <property type="match status" value="1"/>
</dbReference>
<evidence type="ECO:0000256" key="3">
    <source>
        <dbReference type="ARBA" id="ARBA00022801"/>
    </source>
</evidence>
<dbReference type="AlphaFoldDB" id="A0A1E3ADB2"/>
<evidence type="ECO:0000313" key="6">
    <source>
        <dbReference type="Proteomes" id="UP000094067"/>
    </source>
</evidence>
<evidence type="ECO:0000256" key="1">
    <source>
        <dbReference type="ARBA" id="ARBA00008779"/>
    </source>
</evidence>
<dbReference type="EMBL" id="MCGH01000002">
    <property type="protein sequence ID" value="ODM06730.1"/>
    <property type="molecule type" value="Genomic_DNA"/>
</dbReference>
<evidence type="ECO:0000256" key="2">
    <source>
        <dbReference type="ARBA" id="ARBA00022723"/>
    </source>
</evidence>
<dbReference type="RefSeq" id="WP_069152565.1">
    <property type="nucleotide sequence ID" value="NZ_MCGH01000002.1"/>
</dbReference>
<dbReference type="Pfam" id="PF00884">
    <property type="entry name" value="Sulfatase"/>
    <property type="match status" value="1"/>
</dbReference>
<evidence type="ECO:0000313" key="5">
    <source>
        <dbReference type="EMBL" id="ODM06730.1"/>
    </source>
</evidence>
<reference evidence="5 6" key="1">
    <citation type="submission" date="2016-07" db="EMBL/GenBank/DDBJ databases">
        <title>Characterization of isolates of Eisenbergiella tayi derived from blood cultures, using whole genome sequencing.</title>
        <authorList>
            <person name="Burdz T."/>
            <person name="Wiebe D."/>
            <person name="Huynh C."/>
            <person name="Bernard K."/>
        </authorList>
    </citation>
    <scope>NUCLEOTIDE SEQUENCE [LARGE SCALE GENOMIC DNA]</scope>
    <source>
        <strain evidence="5 6">NML 110608</strain>
    </source>
</reference>
<dbReference type="Proteomes" id="UP000094067">
    <property type="component" value="Unassembled WGS sequence"/>
</dbReference>
<keyword evidence="2" id="KW-0479">Metal-binding</keyword>
<dbReference type="PROSITE" id="PS00523">
    <property type="entry name" value="SULFATASE_1"/>
    <property type="match status" value="1"/>
</dbReference>
<evidence type="ECO:0000259" key="4">
    <source>
        <dbReference type="Pfam" id="PF00884"/>
    </source>
</evidence>
<organism evidence="5 6">
    <name type="scientific">Eisenbergiella tayi</name>
    <dbReference type="NCBI Taxonomy" id="1432052"/>
    <lineage>
        <taxon>Bacteria</taxon>
        <taxon>Bacillati</taxon>
        <taxon>Bacillota</taxon>
        <taxon>Clostridia</taxon>
        <taxon>Lachnospirales</taxon>
        <taxon>Lachnospiraceae</taxon>
        <taxon>Eisenbergiella</taxon>
    </lineage>
</organism>
<accession>A0A1E3ADB2</accession>
<dbReference type="SUPFAM" id="SSF53649">
    <property type="entry name" value="Alkaline phosphatase-like"/>
    <property type="match status" value="1"/>
</dbReference>
<feature type="domain" description="Sulfatase N-terminal" evidence="4">
    <location>
        <begin position="5"/>
        <end position="368"/>
    </location>
</feature>
<dbReference type="InterPro" id="IPR024607">
    <property type="entry name" value="Sulfatase_CS"/>
</dbReference>
<comment type="similarity">
    <text evidence="1">Belongs to the sulfatase family.</text>
</comment>
<dbReference type="InterPro" id="IPR000917">
    <property type="entry name" value="Sulfatase_N"/>
</dbReference>
<dbReference type="GO" id="GO:0005737">
    <property type="term" value="C:cytoplasm"/>
    <property type="evidence" value="ECO:0007669"/>
    <property type="project" value="TreeGrafter"/>
</dbReference>
<proteinExistence type="inferred from homology"/>
<comment type="caution">
    <text evidence="5">The sequence shown here is derived from an EMBL/GenBank/DDBJ whole genome shotgun (WGS) entry which is preliminary data.</text>
</comment>